<dbReference type="InterPro" id="IPR007110">
    <property type="entry name" value="Ig-like_dom"/>
</dbReference>
<sequence length="144" mass="16320">MCRSLDRYITILNRRDLTSSYQLAVVDRGVRGLKSVWLKAPVAVTPGQSATLQCNYDLEGEELYTVKWYKGREEFFRYVPKEHPHTRIFPLPGVNVDLNASGPDRVVLRDVQMNLAGRYSCEVSADAPNFHTTVVSVSMQVVRS</sequence>
<accession>T1I2J2</accession>
<dbReference type="EMBL" id="ACPB03009158">
    <property type="status" value="NOT_ANNOTATED_CDS"/>
    <property type="molecule type" value="Genomic_DNA"/>
</dbReference>
<dbReference type="Gene3D" id="2.60.40.10">
    <property type="entry name" value="Immunoglobulins"/>
    <property type="match status" value="1"/>
</dbReference>
<dbReference type="HOGENOM" id="CLU_139363_0_0_1"/>
<dbReference type="Pfam" id="PF07686">
    <property type="entry name" value="V-set"/>
    <property type="match status" value="1"/>
</dbReference>
<dbReference type="VEuPathDB" id="VectorBase:RPRC010511"/>
<dbReference type="STRING" id="13249.T1I2J2"/>
<dbReference type="EnsemblMetazoa" id="RPRC010511-RA">
    <property type="protein sequence ID" value="RPRC010511-PA"/>
    <property type="gene ID" value="RPRC010511"/>
</dbReference>
<dbReference type="SMART" id="SM00409">
    <property type="entry name" value="IG"/>
    <property type="match status" value="1"/>
</dbReference>
<dbReference type="SUPFAM" id="SSF48726">
    <property type="entry name" value="Immunoglobulin"/>
    <property type="match status" value="1"/>
</dbReference>
<dbReference type="PANTHER" id="PTHR21261">
    <property type="entry name" value="BEAT PROTEIN"/>
    <property type="match status" value="1"/>
</dbReference>
<evidence type="ECO:0000313" key="1">
    <source>
        <dbReference type="EnsemblMetazoa" id="RPRC010511-PA"/>
    </source>
</evidence>
<dbReference type="AlphaFoldDB" id="T1I2J2"/>
<name>T1I2J2_RHOPR</name>
<dbReference type="FunFam" id="2.60.40.10:FF:000437">
    <property type="entry name" value="Beat-IIIc, isoform A"/>
    <property type="match status" value="1"/>
</dbReference>
<dbReference type="InterPro" id="IPR013783">
    <property type="entry name" value="Ig-like_fold"/>
</dbReference>
<dbReference type="InParanoid" id="T1I2J2"/>
<dbReference type="InterPro" id="IPR036179">
    <property type="entry name" value="Ig-like_dom_sf"/>
</dbReference>
<reference evidence="1" key="1">
    <citation type="submission" date="2015-05" db="UniProtKB">
        <authorList>
            <consortium name="EnsemblMetazoa"/>
        </authorList>
    </citation>
    <scope>IDENTIFICATION</scope>
</reference>
<proteinExistence type="predicted"/>
<organism evidence="1 2">
    <name type="scientific">Rhodnius prolixus</name>
    <name type="common">Triatomid bug</name>
    <dbReference type="NCBI Taxonomy" id="13249"/>
    <lineage>
        <taxon>Eukaryota</taxon>
        <taxon>Metazoa</taxon>
        <taxon>Ecdysozoa</taxon>
        <taxon>Arthropoda</taxon>
        <taxon>Hexapoda</taxon>
        <taxon>Insecta</taxon>
        <taxon>Pterygota</taxon>
        <taxon>Neoptera</taxon>
        <taxon>Paraneoptera</taxon>
        <taxon>Hemiptera</taxon>
        <taxon>Heteroptera</taxon>
        <taxon>Panheteroptera</taxon>
        <taxon>Cimicomorpha</taxon>
        <taxon>Reduviidae</taxon>
        <taxon>Triatominae</taxon>
        <taxon>Rhodnius</taxon>
    </lineage>
</organism>
<keyword evidence="2" id="KW-1185">Reference proteome</keyword>
<dbReference type="EMBL" id="ACPB03009157">
    <property type="status" value="NOT_ANNOTATED_CDS"/>
    <property type="molecule type" value="Genomic_DNA"/>
</dbReference>
<protein>
    <submittedName>
        <fullName evidence="1">Ig-like domain-containing protein</fullName>
    </submittedName>
</protein>
<dbReference type="InterPro" id="IPR013106">
    <property type="entry name" value="Ig_V-set"/>
</dbReference>
<dbReference type="Proteomes" id="UP000015103">
    <property type="component" value="Unassembled WGS sequence"/>
</dbReference>
<evidence type="ECO:0000313" key="2">
    <source>
        <dbReference type="Proteomes" id="UP000015103"/>
    </source>
</evidence>
<dbReference type="PROSITE" id="PS50835">
    <property type="entry name" value="IG_LIKE"/>
    <property type="match status" value="1"/>
</dbReference>
<dbReference type="OMA" id="CKYMPHG"/>
<dbReference type="InterPro" id="IPR003599">
    <property type="entry name" value="Ig_sub"/>
</dbReference>
<dbReference type="eggNOG" id="ENOG502RY6Y">
    <property type="taxonomic scope" value="Eukaryota"/>
</dbReference>
<dbReference type="PANTHER" id="PTHR21261:SF15">
    <property type="entry name" value="BEATEN PATH IIIA, ISOFORM D-RELATED"/>
    <property type="match status" value="1"/>
</dbReference>